<dbReference type="Proteomes" id="UP000708208">
    <property type="component" value="Unassembled WGS sequence"/>
</dbReference>
<keyword evidence="4" id="KW-1133">Transmembrane helix</keyword>
<dbReference type="InterPro" id="IPR027350">
    <property type="entry name" value="GT23_dom"/>
</dbReference>
<evidence type="ECO:0000313" key="7">
    <source>
        <dbReference type="Proteomes" id="UP000708208"/>
    </source>
</evidence>
<accession>A0A8J2KZ93</accession>
<dbReference type="AlphaFoldDB" id="A0A8J2KZ93"/>
<protein>
    <recommendedName>
        <fullName evidence="5">GT23 domain-containing protein</fullName>
    </recommendedName>
</protein>
<organism evidence="6 7">
    <name type="scientific">Allacma fusca</name>
    <dbReference type="NCBI Taxonomy" id="39272"/>
    <lineage>
        <taxon>Eukaryota</taxon>
        <taxon>Metazoa</taxon>
        <taxon>Ecdysozoa</taxon>
        <taxon>Arthropoda</taxon>
        <taxon>Hexapoda</taxon>
        <taxon>Collembola</taxon>
        <taxon>Symphypleona</taxon>
        <taxon>Sminthuridae</taxon>
        <taxon>Allacma</taxon>
    </lineage>
</organism>
<feature type="region of interest" description="Important for donor substrate binding" evidence="3">
    <location>
        <begin position="208"/>
        <end position="209"/>
    </location>
</feature>
<dbReference type="PROSITE" id="PS51659">
    <property type="entry name" value="GT23"/>
    <property type="match status" value="1"/>
</dbReference>
<name>A0A8J2KZ93_9HEXA</name>
<evidence type="ECO:0000256" key="1">
    <source>
        <dbReference type="ARBA" id="ARBA00022676"/>
    </source>
</evidence>
<evidence type="ECO:0000259" key="5">
    <source>
        <dbReference type="PROSITE" id="PS51659"/>
    </source>
</evidence>
<keyword evidence="2 3" id="KW-0808">Transferase</keyword>
<feature type="non-terminal residue" evidence="6">
    <location>
        <position position="1"/>
    </location>
</feature>
<comment type="caution">
    <text evidence="6">The sequence shown here is derived from an EMBL/GenBank/DDBJ whole genome shotgun (WGS) entry which is preliminary data.</text>
</comment>
<keyword evidence="1 3" id="KW-0328">Glycosyltransferase</keyword>
<keyword evidence="4" id="KW-0472">Membrane</keyword>
<gene>
    <name evidence="6" type="ORF">AFUS01_LOCUS32782</name>
</gene>
<feature type="transmembrane region" description="Helical" evidence="4">
    <location>
        <begin position="16"/>
        <end position="34"/>
    </location>
</feature>
<keyword evidence="4" id="KW-0812">Transmembrane</keyword>
<evidence type="ECO:0000313" key="6">
    <source>
        <dbReference type="EMBL" id="CAG7822513.1"/>
    </source>
</evidence>
<evidence type="ECO:0000256" key="2">
    <source>
        <dbReference type="ARBA" id="ARBA00022679"/>
    </source>
</evidence>
<reference evidence="6" key="1">
    <citation type="submission" date="2021-06" db="EMBL/GenBank/DDBJ databases">
        <authorList>
            <person name="Hodson N. C."/>
            <person name="Mongue J. A."/>
            <person name="Jaron S. K."/>
        </authorList>
    </citation>
    <scope>NUCLEOTIDE SEQUENCE</scope>
</reference>
<dbReference type="PANTHER" id="PTHR13132:SF29">
    <property type="entry name" value="ALPHA-(1,6)-FUCOSYLTRANSFERASE"/>
    <property type="match status" value="1"/>
</dbReference>
<dbReference type="EMBL" id="CAJVCH010526580">
    <property type="protein sequence ID" value="CAG7822513.1"/>
    <property type="molecule type" value="Genomic_DNA"/>
</dbReference>
<feature type="domain" description="GT23" evidence="5">
    <location>
        <begin position="191"/>
        <end position="321"/>
    </location>
</feature>
<sequence length="321" mass="37609">MWKPYLFRILWAQSTLKILLAILLVSTGAVYWMWNRQRLQPLPNLTQGLMEDQQERFWFNLVVTQNISKLTQLPTHVLRSDSCFWLTQLQKIREANTEVKVETLSRIMQSQMERVFEDVECSKRLTLHCGHQGNCGFGCQLHHRAFCVLVAFTLGIPLIHNKSEWPFNNPANFHICVSTPCVPKIFAGEFEKDFAFNANHPVIGIQARRTDKIGENKDSYHKVTEYMHVVKVHFQLLEVHRSPKTVYVASDDHTVLEEIQKMYRRPEWKILGFQSNRTMFYQQERYSGFALKSVLRDIYFLAKSDYVVCGLSSNICRLIME</sequence>
<comment type="similarity">
    <text evidence="3">Belongs to the glycosyltransferase 23 family.</text>
</comment>
<dbReference type="Pfam" id="PF19745">
    <property type="entry name" value="FUT8_N_cat"/>
    <property type="match status" value="2"/>
</dbReference>
<evidence type="ECO:0000256" key="4">
    <source>
        <dbReference type="SAM" id="Phobius"/>
    </source>
</evidence>
<dbReference type="GO" id="GO:0046921">
    <property type="term" value="F:alpha-(1-&gt;6)-fucosyltransferase activity"/>
    <property type="evidence" value="ECO:0007669"/>
    <property type="project" value="TreeGrafter"/>
</dbReference>
<dbReference type="PANTHER" id="PTHR13132">
    <property type="entry name" value="ALPHA- 1,6 -FUCOSYLTRANSFERASE"/>
    <property type="match status" value="1"/>
</dbReference>
<dbReference type="OrthoDB" id="2014825at2759"/>
<keyword evidence="7" id="KW-1185">Reference proteome</keyword>
<proteinExistence type="inferred from homology"/>
<evidence type="ECO:0000256" key="3">
    <source>
        <dbReference type="PROSITE-ProRule" id="PRU00992"/>
    </source>
</evidence>
<dbReference type="InterPro" id="IPR045573">
    <property type="entry name" value="Fut8_N_cat"/>
</dbReference>
<dbReference type="GO" id="GO:0006487">
    <property type="term" value="P:protein N-linked glycosylation"/>
    <property type="evidence" value="ECO:0007669"/>
    <property type="project" value="TreeGrafter"/>
</dbReference>